<comment type="function">
    <text evidence="13">Required for the insertion and/or proper folding and/or complex formation of integral membrane proteins into the membrane. Involved in integration of membrane proteins that insert both dependently and independently of the Sec translocase complex, as well as at least some lipoproteins. Aids folding of multispanning membrane proteins.</text>
</comment>
<evidence type="ECO:0000256" key="13">
    <source>
        <dbReference type="HAMAP-Rule" id="MF_01810"/>
    </source>
</evidence>
<dbReference type="InterPro" id="IPR047196">
    <property type="entry name" value="YidC_ALB_C"/>
</dbReference>
<proteinExistence type="inferred from homology"/>
<dbReference type="RefSeq" id="WP_379481708.1">
    <property type="nucleotide sequence ID" value="NZ_JBHLTL010000006.1"/>
</dbReference>
<evidence type="ECO:0000256" key="8">
    <source>
        <dbReference type="ARBA" id="ARBA00022989"/>
    </source>
</evidence>
<comment type="subunit">
    <text evidence="13">Interacts with the Sec translocase complex via SecD. Specifically interacts with transmembrane segments of nascent integral membrane proteins during membrane integration.</text>
</comment>
<dbReference type="NCBIfam" id="NF002353">
    <property type="entry name" value="PRK01318.1-4"/>
    <property type="match status" value="1"/>
</dbReference>
<comment type="subcellular location">
    <subcellularLocation>
        <location evidence="1">Cell inner membrane</location>
        <topology evidence="1">Multi-pass membrane protein</topology>
    </subcellularLocation>
    <subcellularLocation>
        <location evidence="13">Cell membrane</location>
        <topology evidence="13">Multi-pass membrane protein</topology>
    </subcellularLocation>
</comment>
<dbReference type="InterPro" id="IPR028055">
    <property type="entry name" value="YidC/Oxa/ALB_C"/>
</dbReference>
<keyword evidence="17" id="KW-1185">Reference proteome</keyword>
<dbReference type="EMBL" id="JBHLTL010000006">
    <property type="protein sequence ID" value="MFC0590262.1"/>
    <property type="molecule type" value="Genomic_DNA"/>
</dbReference>
<dbReference type="PRINTS" id="PR01900">
    <property type="entry name" value="YIDCPROTEIN"/>
</dbReference>
<comment type="caution">
    <text evidence="16">The sequence shown here is derived from an EMBL/GenBank/DDBJ whole genome shotgun (WGS) entry which is preliminary data.</text>
</comment>
<evidence type="ECO:0000256" key="2">
    <source>
        <dbReference type="ARBA" id="ARBA00010527"/>
    </source>
</evidence>
<evidence type="ECO:0000313" key="17">
    <source>
        <dbReference type="Proteomes" id="UP001589943"/>
    </source>
</evidence>
<dbReference type="Gene3D" id="2.70.98.90">
    <property type="match status" value="1"/>
</dbReference>
<feature type="transmembrane region" description="Helical" evidence="13">
    <location>
        <begin position="535"/>
        <end position="553"/>
    </location>
</feature>
<keyword evidence="6 13" id="KW-0812">Transmembrane</keyword>
<feature type="transmembrane region" description="Helical" evidence="13">
    <location>
        <begin position="359"/>
        <end position="382"/>
    </location>
</feature>
<dbReference type="NCBIfam" id="TIGR03592">
    <property type="entry name" value="yidC_oxa1_cterm"/>
    <property type="match status" value="1"/>
</dbReference>
<name>A0ABV6PLK1_9SPHN</name>
<evidence type="ECO:0000259" key="15">
    <source>
        <dbReference type="Pfam" id="PF14849"/>
    </source>
</evidence>
<feature type="domain" description="Membrane insertase YidC/Oxa/ALB C-terminal" evidence="14">
    <location>
        <begin position="371"/>
        <end position="567"/>
    </location>
</feature>
<evidence type="ECO:0000256" key="5">
    <source>
        <dbReference type="ARBA" id="ARBA00022475"/>
    </source>
</evidence>
<evidence type="ECO:0000256" key="3">
    <source>
        <dbReference type="ARBA" id="ARBA00015325"/>
    </source>
</evidence>
<dbReference type="Proteomes" id="UP001589943">
    <property type="component" value="Unassembled WGS sequence"/>
</dbReference>
<dbReference type="CDD" id="cd20070">
    <property type="entry name" value="5TM_YidC_Alb3"/>
    <property type="match status" value="1"/>
</dbReference>
<evidence type="ECO:0000256" key="11">
    <source>
        <dbReference type="ARBA" id="ARBA00033245"/>
    </source>
</evidence>
<evidence type="ECO:0000256" key="12">
    <source>
        <dbReference type="ARBA" id="ARBA00033342"/>
    </source>
</evidence>
<dbReference type="InterPro" id="IPR038221">
    <property type="entry name" value="YidC_periplasmic_sf"/>
</dbReference>
<organism evidence="16 17">
    <name type="scientific">Novosphingobium aquiterrae</name>
    <dbReference type="NCBI Taxonomy" id="624388"/>
    <lineage>
        <taxon>Bacteria</taxon>
        <taxon>Pseudomonadati</taxon>
        <taxon>Pseudomonadota</taxon>
        <taxon>Alphaproteobacteria</taxon>
        <taxon>Sphingomonadales</taxon>
        <taxon>Sphingomonadaceae</taxon>
        <taxon>Novosphingobium</taxon>
    </lineage>
</organism>
<keyword evidence="8 13" id="KW-1133">Transmembrane helix</keyword>
<evidence type="ECO:0000259" key="14">
    <source>
        <dbReference type="Pfam" id="PF02096"/>
    </source>
</evidence>
<reference evidence="16 17" key="1">
    <citation type="submission" date="2024-09" db="EMBL/GenBank/DDBJ databases">
        <authorList>
            <person name="Sun Q."/>
            <person name="Mori K."/>
        </authorList>
    </citation>
    <scope>NUCLEOTIDE SEQUENCE [LARGE SCALE GENOMIC DNA]</scope>
    <source>
        <strain evidence="16 17">NCAIM B.02537</strain>
    </source>
</reference>
<keyword evidence="5 13" id="KW-1003">Cell membrane</keyword>
<accession>A0ABV6PLK1</accession>
<dbReference type="Pfam" id="PF02096">
    <property type="entry name" value="60KD_IMP"/>
    <property type="match status" value="1"/>
</dbReference>
<evidence type="ECO:0000256" key="1">
    <source>
        <dbReference type="ARBA" id="ARBA00004429"/>
    </source>
</evidence>
<dbReference type="CDD" id="cd19961">
    <property type="entry name" value="EcYidC-like_peri"/>
    <property type="match status" value="1"/>
</dbReference>
<protein>
    <recommendedName>
        <fullName evidence="3 13">Membrane protein insertase YidC</fullName>
    </recommendedName>
    <alternativeName>
        <fullName evidence="12 13">Foldase YidC</fullName>
    </alternativeName>
    <alternativeName>
        <fullName evidence="11 13">Membrane integrase YidC</fullName>
    </alternativeName>
    <alternativeName>
        <fullName evidence="13">Membrane protein YidC</fullName>
    </alternativeName>
</protein>
<dbReference type="PRINTS" id="PR00701">
    <property type="entry name" value="60KDINNERMP"/>
</dbReference>
<keyword evidence="10 13" id="KW-0143">Chaperone</keyword>
<keyword evidence="9 13" id="KW-0472">Membrane</keyword>
<feature type="domain" description="Membrane insertase YidC N-terminal" evidence="15">
    <location>
        <begin position="87"/>
        <end position="360"/>
    </location>
</feature>
<dbReference type="PANTHER" id="PTHR12428:SF65">
    <property type="entry name" value="CYTOCHROME C OXIDASE ASSEMBLY PROTEIN COX18, MITOCHONDRIAL"/>
    <property type="match status" value="1"/>
</dbReference>
<dbReference type="HAMAP" id="MF_01810">
    <property type="entry name" value="YidC_type1"/>
    <property type="match status" value="1"/>
</dbReference>
<dbReference type="Pfam" id="PF14849">
    <property type="entry name" value="YidC_periplas"/>
    <property type="match status" value="1"/>
</dbReference>
<comment type="caution">
    <text evidence="13">Lacks conserved residue(s) required for the propagation of feature annotation.</text>
</comment>
<evidence type="ECO:0000256" key="10">
    <source>
        <dbReference type="ARBA" id="ARBA00023186"/>
    </source>
</evidence>
<dbReference type="InterPro" id="IPR019998">
    <property type="entry name" value="Membr_insert_YidC"/>
</dbReference>
<gene>
    <name evidence="13 16" type="primary">yidC</name>
    <name evidence="16" type="ORF">ACFFF7_12625</name>
</gene>
<evidence type="ECO:0000256" key="9">
    <source>
        <dbReference type="ARBA" id="ARBA00023136"/>
    </source>
</evidence>
<evidence type="ECO:0000313" key="16">
    <source>
        <dbReference type="EMBL" id="MFC0590262.1"/>
    </source>
</evidence>
<keyword evidence="7 13" id="KW-0653">Protein transport</keyword>
<dbReference type="NCBIfam" id="TIGR03593">
    <property type="entry name" value="yidC_nterm"/>
    <property type="match status" value="1"/>
</dbReference>
<dbReference type="InterPro" id="IPR001708">
    <property type="entry name" value="YidC/ALB3/OXA1/COX18"/>
</dbReference>
<feature type="transmembrane region" description="Helical" evidence="13">
    <location>
        <begin position="496"/>
        <end position="515"/>
    </location>
</feature>
<dbReference type="InterPro" id="IPR028053">
    <property type="entry name" value="Membr_insert_YidC_N"/>
</dbReference>
<comment type="similarity">
    <text evidence="2 13">Belongs to the OXA1/ALB3/YidC family. Type 1 subfamily.</text>
</comment>
<dbReference type="PANTHER" id="PTHR12428">
    <property type="entry name" value="OXA1"/>
    <property type="match status" value="1"/>
</dbReference>
<evidence type="ECO:0000256" key="4">
    <source>
        <dbReference type="ARBA" id="ARBA00022448"/>
    </source>
</evidence>
<evidence type="ECO:0000256" key="7">
    <source>
        <dbReference type="ARBA" id="ARBA00022927"/>
    </source>
</evidence>
<keyword evidence="4 13" id="KW-0813">Transport</keyword>
<sequence length="591" mass="63989">MDKTNSRNIILAVVLTALLLFGWDAGVRYFYPQANKPKPVAVAADGAVPAPSAAASAKPTREGGLTSAADQALEAQDLKTALNPAGRVPIAAAGLSGSLNLTGGVIDDLTLNHHTAAIQKDSGPQRIFSPAGTPAQQFAQFGFLGQGVGAPNAGTVWTAPTGAKLTPQTPVTLTASNGTGQTYSLTYSIDDAYMITVKQAVTNAGTAPVSVKPFAFINRTDKTASVDTWNVHSGPFGAFDGTVSFGPNYKDVSEPGQVANEGKTDWVGFTDIYWMSTLIPDAAGATSSFRSLGNKVFRADLVYGDTTVAPGTELARTTRLFAGAKESNVLDKYEAAGVPKFGLAIDWGWFRWFEKPIFWLLKSLFGLAGNFGVAIILLTLIVRGIMFPIAQRQFASMAAMRAIQPKMKALQERYKDDKQKQQEEVMKLYKAEGVNPLAGCLPMFLQIPVFFALYKVLILAVEMRHQPFVLWIKDLSAPDPLHILNLFGLLQFNPPAFLGIGVLALLLGITMYFQFKLNPAQMDPVQQQMFAIMPWMMMFIMAPFAAGLLIYWITSNVLTIAQQTYLYRKHPQLKAQADKDTADASRAKARG</sequence>
<evidence type="ECO:0000256" key="6">
    <source>
        <dbReference type="ARBA" id="ARBA00022692"/>
    </source>
</evidence>